<dbReference type="Proteomes" id="UP000827872">
    <property type="component" value="Linkage Group LG12"/>
</dbReference>
<protein>
    <submittedName>
        <fullName evidence="1">Uncharacterized protein</fullName>
    </submittedName>
</protein>
<keyword evidence="2" id="KW-1185">Reference proteome</keyword>
<evidence type="ECO:0000313" key="1">
    <source>
        <dbReference type="EMBL" id="KAH7998131.1"/>
    </source>
</evidence>
<evidence type="ECO:0000313" key="2">
    <source>
        <dbReference type="Proteomes" id="UP000827872"/>
    </source>
</evidence>
<reference evidence="1" key="1">
    <citation type="submission" date="2021-08" db="EMBL/GenBank/DDBJ databases">
        <title>The first chromosome-level gecko genome reveals the dynamic sex chromosomes of Neotropical dwarf geckos (Sphaerodactylidae: Sphaerodactylus).</title>
        <authorList>
            <person name="Pinto B.J."/>
            <person name="Keating S.E."/>
            <person name="Gamble T."/>
        </authorList>
    </citation>
    <scope>NUCLEOTIDE SEQUENCE</scope>
    <source>
        <strain evidence="1">TG3544</strain>
    </source>
</reference>
<sequence>MKGRRDGAKLGDGGELSYLRKDATEKQTGGEVKEGTGLTSSELGSSCYSSPCKNGGTCEDAEGSYRCLCPQNPLAYVGWNCEFLYEACGGHACPSELICSGTPGQLNYTCLCRPGQIGLGCNSEADMCETNTCPQPHFECITINSGYGCQCRNRESCQIQSSLCSSNPCHNNGTCTESAGQYICKCQLGHVGTHCEEDVDECASSPCQNGAICLDRVNEYSCFCVPGFQGHHCEIDINECASRPCQHNSTCLNQMDHYVCQCLPGYTVTVRSCVGGRACYAMEFLLKENRGMNCDVEIDECISDPCWNGGTCNDHIGLFTCSCMPGFEGVQCEMDINECQSQPCLNGGMCHDLVNSYFCDCHNTGFEGEHCELDILECASQPCQNGATCLEGVGRYSCDCWSGYVGKHCEEDVDECTMEPCFNGGQCYEKIQPKLLWGTYGLSSSVQLPRSCWIHLQMSAGFAGICTVNIDECESQPCQNGGSCMDLVNSYIGVNACLVTQM</sequence>
<organism evidence="1 2">
    <name type="scientific">Sphaerodactylus townsendi</name>
    <dbReference type="NCBI Taxonomy" id="933632"/>
    <lineage>
        <taxon>Eukaryota</taxon>
        <taxon>Metazoa</taxon>
        <taxon>Chordata</taxon>
        <taxon>Craniata</taxon>
        <taxon>Vertebrata</taxon>
        <taxon>Euteleostomi</taxon>
        <taxon>Lepidosauria</taxon>
        <taxon>Squamata</taxon>
        <taxon>Bifurcata</taxon>
        <taxon>Gekkota</taxon>
        <taxon>Sphaerodactylidae</taxon>
        <taxon>Sphaerodactylus</taxon>
    </lineage>
</organism>
<comment type="caution">
    <text evidence="1">The sequence shown here is derived from an EMBL/GenBank/DDBJ whole genome shotgun (WGS) entry which is preliminary data.</text>
</comment>
<proteinExistence type="predicted"/>
<dbReference type="EMBL" id="CM037625">
    <property type="protein sequence ID" value="KAH7998131.1"/>
    <property type="molecule type" value="Genomic_DNA"/>
</dbReference>
<accession>A0ACB8EYY2</accession>
<name>A0ACB8EYY2_9SAUR</name>
<gene>
    <name evidence="1" type="ORF">K3G42_012973</name>
</gene>